<dbReference type="InterPro" id="IPR013217">
    <property type="entry name" value="Methyltransf_12"/>
</dbReference>
<keyword evidence="3" id="KW-1185">Reference proteome</keyword>
<dbReference type="CDD" id="cd02440">
    <property type="entry name" value="AdoMet_MTases"/>
    <property type="match status" value="1"/>
</dbReference>
<name>A0A1L9S0H3_ASPWE</name>
<dbReference type="OrthoDB" id="5339271at2759"/>
<dbReference type="EMBL" id="KV878209">
    <property type="protein sequence ID" value="OJJ40653.1"/>
    <property type="molecule type" value="Genomic_DNA"/>
</dbReference>
<reference evidence="3" key="1">
    <citation type="journal article" date="2017" name="Genome Biol.">
        <title>Comparative genomics reveals high biological diversity and specific adaptations in the industrially and medically important fungal genus Aspergillus.</title>
        <authorList>
            <person name="de Vries R.P."/>
            <person name="Riley R."/>
            <person name="Wiebenga A."/>
            <person name="Aguilar-Osorio G."/>
            <person name="Amillis S."/>
            <person name="Uchima C.A."/>
            <person name="Anderluh G."/>
            <person name="Asadollahi M."/>
            <person name="Askin M."/>
            <person name="Barry K."/>
            <person name="Battaglia E."/>
            <person name="Bayram O."/>
            <person name="Benocci T."/>
            <person name="Braus-Stromeyer S.A."/>
            <person name="Caldana C."/>
            <person name="Canovas D."/>
            <person name="Cerqueira G.C."/>
            <person name="Chen F."/>
            <person name="Chen W."/>
            <person name="Choi C."/>
            <person name="Clum A."/>
            <person name="Dos Santos R.A."/>
            <person name="Damasio A.R."/>
            <person name="Diallinas G."/>
            <person name="Emri T."/>
            <person name="Fekete E."/>
            <person name="Flipphi M."/>
            <person name="Freyberg S."/>
            <person name="Gallo A."/>
            <person name="Gournas C."/>
            <person name="Habgood R."/>
            <person name="Hainaut M."/>
            <person name="Harispe M.L."/>
            <person name="Henrissat B."/>
            <person name="Hilden K.S."/>
            <person name="Hope R."/>
            <person name="Hossain A."/>
            <person name="Karabika E."/>
            <person name="Karaffa L."/>
            <person name="Karanyi Z."/>
            <person name="Krasevec N."/>
            <person name="Kuo A."/>
            <person name="Kusch H."/>
            <person name="LaButti K."/>
            <person name="Lagendijk E.L."/>
            <person name="Lapidus A."/>
            <person name="Levasseur A."/>
            <person name="Lindquist E."/>
            <person name="Lipzen A."/>
            <person name="Logrieco A.F."/>
            <person name="MacCabe A."/>
            <person name="Maekelae M.R."/>
            <person name="Malavazi I."/>
            <person name="Melin P."/>
            <person name="Meyer V."/>
            <person name="Mielnichuk N."/>
            <person name="Miskei M."/>
            <person name="Molnar A.P."/>
            <person name="Mule G."/>
            <person name="Ngan C.Y."/>
            <person name="Orejas M."/>
            <person name="Orosz E."/>
            <person name="Ouedraogo J.P."/>
            <person name="Overkamp K.M."/>
            <person name="Park H.-S."/>
            <person name="Perrone G."/>
            <person name="Piumi F."/>
            <person name="Punt P.J."/>
            <person name="Ram A.F."/>
            <person name="Ramon A."/>
            <person name="Rauscher S."/>
            <person name="Record E."/>
            <person name="Riano-Pachon D.M."/>
            <person name="Robert V."/>
            <person name="Roehrig J."/>
            <person name="Ruller R."/>
            <person name="Salamov A."/>
            <person name="Salih N.S."/>
            <person name="Samson R.A."/>
            <person name="Sandor E."/>
            <person name="Sanguinetti M."/>
            <person name="Schuetze T."/>
            <person name="Sepcic K."/>
            <person name="Shelest E."/>
            <person name="Sherlock G."/>
            <person name="Sophianopoulou V."/>
            <person name="Squina F.M."/>
            <person name="Sun H."/>
            <person name="Susca A."/>
            <person name="Todd R.B."/>
            <person name="Tsang A."/>
            <person name="Unkles S.E."/>
            <person name="van de Wiele N."/>
            <person name="van Rossen-Uffink D."/>
            <person name="Oliveira J.V."/>
            <person name="Vesth T.C."/>
            <person name="Visser J."/>
            <person name="Yu J.-H."/>
            <person name="Zhou M."/>
            <person name="Andersen M.R."/>
            <person name="Archer D.B."/>
            <person name="Baker S.E."/>
            <person name="Benoit I."/>
            <person name="Brakhage A.A."/>
            <person name="Braus G.H."/>
            <person name="Fischer R."/>
            <person name="Frisvad J.C."/>
            <person name="Goldman G.H."/>
            <person name="Houbraken J."/>
            <person name="Oakley B."/>
            <person name="Pocsi I."/>
            <person name="Scazzocchio C."/>
            <person name="Seiboth B."/>
            <person name="vanKuyk P.A."/>
            <person name="Wortman J."/>
            <person name="Dyer P.S."/>
            <person name="Grigoriev I.V."/>
        </authorList>
    </citation>
    <scope>NUCLEOTIDE SEQUENCE [LARGE SCALE GENOMIC DNA]</scope>
    <source>
        <strain evidence="3">DTO 134E9</strain>
    </source>
</reference>
<evidence type="ECO:0000313" key="2">
    <source>
        <dbReference type="EMBL" id="OJJ40653.1"/>
    </source>
</evidence>
<dbReference type="RefSeq" id="XP_040694329.1">
    <property type="nucleotide sequence ID" value="XM_040832350.1"/>
</dbReference>
<feature type="domain" description="Methyltransferase type 12" evidence="1">
    <location>
        <begin position="92"/>
        <end position="201"/>
    </location>
</feature>
<sequence length="212" mass="23582">MHRNYRDQRQTRFSIPSIIFVPNLALSPTVQHGSKKNKPNDVYVYSFPYLVDYYDIVAPNSKSVDDASFYWRVYNELKALRAPFPADPFIVMDVGTGTGRVLHGLEASAIEAGADLVDTEFLGVDNAPHMLDKARQITTGLLQNRVSWVLGSALDLEATIAGRGDLKVGLLIFSIGSISHLSEDRQPETFLEEVSKILRPGTGRASVWCIER</sequence>
<dbReference type="SUPFAM" id="SSF53335">
    <property type="entry name" value="S-adenosyl-L-methionine-dependent methyltransferases"/>
    <property type="match status" value="1"/>
</dbReference>
<dbReference type="Pfam" id="PF08242">
    <property type="entry name" value="Methyltransf_12"/>
    <property type="match status" value="1"/>
</dbReference>
<evidence type="ECO:0000313" key="3">
    <source>
        <dbReference type="Proteomes" id="UP000184383"/>
    </source>
</evidence>
<evidence type="ECO:0000259" key="1">
    <source>
        <dbReference type="Pfam" id="PF08242"/>
    </source>
</evidence>
<protein>
    <recommendedName>
        <fullName evidence="1">Methyltransferase type 12 domain-containing protein</fullName>
    </recommendedName>
</protein>
<dbReference type="Gene3D" id="3.40.50.150">
    <property type="entry name" value="Vaccinia Virus protein VP39"/>
    <property type="match status" value="1"/>
</dbReference>
<proteinExistence type="predicted"/>
<dbReference type="Proteomes" id="UP000184383">
    <property type="component" value="Unassembled WGS sequence"/>
</dbReference>
<dbReference type="VEuPathDB" id="FungiDB:ASPWEDRAFT_225587"/>
<dbReference type="AlphaFoldDB" id="A0A1L9S0H3"/>
<dbReference type="GeneID" id="63748198"/>
<gene>
    <name evidence="2" type="ORF">ASPWEDRAFT_225587</name>
</gene>
<dbReference type="InterPro" id="IPR029063">
    <property type="entry name" value="SAM-dependent_MTases_sf"/>
</dbReference>
<organism evidence="2 3">
    <name type="scientific">Aspergillus wentii DTO 134E9</name>
    <dbReference type="NCBI Taxonomy" id="1073089"/>
    <lineage>
        <taxon>Eukaryota</taxon>
        <taxon>Fungi</taxon>
        <taxon>Dikarya</taxon>
        <taxon>Ascomycota</taxon>
        <taxon>Pezizomycotina</taxon>
        <taxon>Eurotiomycetes</taxon>
        <taxon>Eurotiomycetidae</taxon>
        <taxon>Eurotiales</taxon>
        <taxon>Aspergillaceae</taxon>
        <taxon>Aspergillus</taxon>
        <taxon>Aspergillus subgen. Cremei</taxon>
    </lineage>
</organism>
<accession>A0A1L9S0H3</accession>